<keyword evidence="9" id="KW-1185">Reference proteome</keyword>
<proteinExistence type="inferred from homology"/>
<evidence type="ECO:0000259" key="7">
    <source>
        <dbReference type="Pfam" id="PF02902"/>
    </source>
</evidence>
<evidence type="ECO:0000313" key="8">
    <source>
        <dbReference type="EMBL" id="KAL0910415.1"/>
    </source>
</evidence>
<dbReference type="GO" id="GO:0006508">
    <property type="term" value="P:proteolysis"/>
    <property type="evidence" value="ECO:0007669"/>
    <property type="project" value="UniProtKB-KW"/>
</dbReference>
<feature type="coiled-coil region" evidence="4">
    <location>
        <begin position="418"/>
        <end position="445"/>
    </location>
</feature>
<dbReference type="Pfam" id="PF02902">
    <property type="entry name" value="Peptidase_C48"/>
    <property type="match status" value="1"/>
</dbReference>
<dbReference type="EMBL" id="JANQDX010000016">
    <property type="protein sequence ID" value="KAL0910415.1"/>
    <property type="molecule type" value="Genomic_DNA"/>
</dbReference>
<feature type="transmembrane region" description="Helical" evidence="6">
    <location>
        <begin position="45"/>
        <end position="65"/>
    </location>
</feature>
<keyword evidence="6" id="KW-0472">Membrane</keyword>
<dbReference type="Gene3D" id="3.40.395.10">
    <property type="entry name" value="Adenoviral Proteinase, Chain A"/>
    <property type="match status" value="1"/>
</dbReference>
<evidence type="ECO:0000256" key="6">
    <source>
        <dbReference type="SAM" id="Phobius"/>
    </source>
</evidence>
<name>A0ABD0UD35_DENTH</name>
<feature type="region of interest" description="Disordered" evidence="5">
    <location>
        <begin position="457"/>
        <end position="479"/>
    </location>
</feature>
<dbReference type="GO" id="GO:0008233">
    <property type="term" value="F:peptidase activity"/>
    <property type="evidence" value="ECO:0007669"/>
    <property type="project" value="UniProtKB-KW"/>
</dbReference>
<comment type="similarity">
    <text evidence="1">Belongs to the peptidase C48 family.</text>
</comment>
<evidence type="ECO:0000256" key="3">
    <source>
        <dbReference type="ARBA" id="ARBA00022801"/>
    </source>
</evidence>
<evidence type="ECO:0000256" key="2">
    <source>
        <dbReference type="ARBA" id="ARBA00022670"/>
    </source>
</evidence>
<keyword evidence="6" id="KW-0812">Transmembrane</keyword>
<dbReference type="Proteomes" id="UP001552299">
    <property type="component" value="Unassembled WGS sequence"/>
</dbReference>
<evidence type="ECO:0000256" key="4">
    <source>
        <dbReference type="SAM" id="Coils"/>
    </source>
</evidence>
<comment type="caution">
    <text evidence="8">The sequence shown here is derived from an EMBL/GenBank/DDBJ whole genome shotgun (WGS) entry which is preliminary data.</text>
</comment>
<keyword evidence="6" id="KW-1133">Transmembrane helix</keyword>
<reference evidence="8 9" key="1">
    <citation type="journal article" date="2024" name="Plant Biotechnol. J.">
        <title>Dendrobium thyrsiflorum genome and its molecular insights into genes involved in important horticultural traits.</title>
        <authorList>
            <person name="Chen B."/>
            <person name="Wang J.Y."/>
            <person name="Zheng P.J."/>
            <person name="Li K.L."/>
            <person name="Liang Y.M."/>
            <person name="Chen X.F."/>
            <person name="Zhang C."/>
            <person name="Zhao X."/>
            <person name="He X."/>
            <person name="Zhang G.Q."/>
            <person name="Liu Z.J."/>
            <person name="Xu Q."/>
        </authorList>
    </citation>
    <scope>NUCLEOTIDE SEQUENCE [LARGE SCALE GENOMIC DNA]</scope>
    <source>
        <strain evidence="8">GZMU011</strain>
    </source>
</reference>
<feature type="region of interest" description="Disordered" evidence="5">
    <location>
        <begin position="491"/>
        <end position="529"/>
    </location>
</feature>
<dbReference type="InterPro" id="IPR003653">
    <property type="entry name" value="Peptidase_C48_C"/>
</dbReference>
<protein>
    <recommendedName>
        <fullName evidence="7">Ubiquitin-like protease family profile domain-containing protein</fullName>
    </recommendedName>
</protein>
<dbReference type="AlphaFoldDB" id="A0ABD0UD35"/>
<feature type="region of interest" description="Disordered" evidence="5">
    <location>
        <begin position="338"/>
        <end position="361"/>
    </location>
</feature>
<sequence length="709" mass="81620">MTENIKRRALCLTALTLTAVSDDANGIEELTPFQELCGAFRPLYIYRVIHILHCAFTGLLMRFHYMAPYSRPITSRCYVSTFRTICDSFREVISEEVENSLRTINIHQFLFFPAFQQNMPLMYELLKCWDSTEDGFKIKDHLLKFTTDEVAVLTGLPNTGAEIIWHNELLGVVLSTELKSEMGQLSRSTDDATMLKTFISFVVSNLFFPLNSLKTPRRLVSIASSLEEFSSINWAWTLREFMVNEFNRMATKLATEKPLGYINGFLPLLLVMFLEHVNVNTPRNPDSRPRFLRWEGNTNIFYSSEKAAHLVATLKEKHIVYILDGLSAEEADLVHADLTSFQPPPSPLKQKSHEPSDLPPAKKIRIKTSQKQKSLEHELPYEGKEEFQAAKAFAQPEWLSHLEERMHNLIDAVSRKIQKDIEDRIDKIEDNLQRVEGNVDDLQYKFINHCLQCPVDPERTTAESSSSSTESSHESVEQPLAKWKRLRKFTPTVDEEPPIPMDEQLPTTTEQEATPLGNESPPIPMDEQPPTTIEQEATPLGDESPPITTIQDVIFSSGNVILTRRDIDHILLDDCLDNFHIDAYAFFVDRKTKAFPAIYQPYLYISPIHRINELYIDLIKCFDADITKWRINIVRGTPTQSNSFDCGMFVCKYMEKVVVKDKVDWSAYKYWQNEMLRYRADFAYQILLEGETVELKHVKKRIESAAKAH</sequence>
<feature type="domain" description="Ubiquitin-like protease family profile" evidence="7">
    <location>
        <begin position="605"/>
        <end position="683"/>
    </location>
</feature>
<keyword evidence="2" id="KW-0645">Protease</keyword>
<organism evidence="8 9">
    <name type="scientific">Dendrobium thyrsiflorum</name>
    <name type="common">Pinecone-like raceme dendrobium</name>
    <name type="synonym">Orchid</name>
    <dbReference type="NCBI Taxonomy" id="117978"/>
    <lineage>
        <taxon>Eukaryota</taxon>
        <taxon>Viridiplantae</taxon>
        <taxon>Streptophyta</taxon>
        <taxon>Embryophyta</taxon>
        <taxon>Tracheophyta</taxon>
        <taxon>Spermatophyta</taxon>
        <taxon>Magnoliopsida</taxon>
        <taxon>Liliopsida</taxon>
        <taxon>Asparagales</taxon>
        <taxon>Orchidaceae</taxon>
        <taxon>Epidendroideae</taxon>
        <taxon>Malaxideae</taxon>
        <taxon>Dendrobiinae</taxon>
        <taxon>Dendrobium</taxon>
    </lineage>
</organism>
<evidence type="ECO:0000256" key="1">
    <source>
        <dbReference type="ARBA" id="ARBA00005234"/>
    </source>
</evidence>
<accession>A0ABD0UD35</accession>
<dbReference type="SUPFAM" id="SSF54001">
    <property type="entry name" value="Cysteine proteinases"/>
    <property type="match status" value="1"/>
</dbReference>
<evidence type="ECO:0000313" key="9">
    <source>
        <dbReference type="Proteomes" id="UP001552299"/>
    </source>
</evidence>
<keyword evidence="4" id="KW-0175">Coiled coil</keyword>
<evidence type="ECO:0000256" key="5">
    <source>
        <dbReference type="SAM" id="MobiDB-lite"/>
    </source>
</evidence>
<gene>
    <name evidence="8" type="ORF">M5K25_021396</name>
</gene>
<keyword evidence="3" id="KW-0378">Hydrolase</keyword>
<dbReference type="InterPro" id="IPR038765">
    <property type="entry name" value="Papain-like_cys_pep_sf"/>
</dbReference>